<keyword evidence="1" id="KW-1133">Transmembrane helix</keyword>
<feature type="transmembrane region" description="Helical" evidence="1">
    <location>
        <begin position="210"/>
        <end position="230"/>
    </location>
</feature>
<sequence>MPLSPNAQGALWMTASMAGFAVEDAFIKSAAGAVPVGQVLAMFGLIGTAIFAMLCLRRGDRLIHPALFSRPMAVRCGFEMVGRVFYTLAIALTPLSTASAILQAAPLMVALGAMTVLREPVSPARWLAILVGFAGVLLVLRPGLAGFDMLAILSVLGMIGFAGRDLATRAAPPALSHMQLSLYGCAILIPAGLVILAFQSAPVVPSGADTWRILAASLAGASAYYALTIAMRTGEVGVVAPFRYTRLVVAMILAAVVFGERPDTATLVGSAIIVGAGLLALASGRRRRVRA</sequence>
<dbReference type="AlphaFoldDB" id="A0A1N6H9R8"/>
<feature type="transmembrane region" description="Helical" evidence="1">
    <location>
        <begin position="124"/>
        <end position="144"/>
    </location>
</feature>
<evidence type="ECO:0000313" key="3">
    <source>
        <dbReference type="EMBL" id="SIO16435.1"/>
    </source>
</evidence>
<dbReference type="InterPro" id="IPR000620">
    <property type="entry name" value="EamA_dom"/>
</dbReference>
<evidence type="ECO:0000313" key="4">
    <source>
        <dbReference type="Proteomes" id="UP000184932"/>
    </source>
</evidence>
<feature type="domain" description="EamA" evidence="2">
    <location>
        <begin position="151"/>
        <end position="279"/>
    </location>
</feature>
<accession>A0A1N6H9R8</accession>
<dbReference type="SUPFAM" id="SSF103481">
    <property type="entry name" value="Multidrug resistance efflux transporter EmrE"/>
    <property type="match status" value="2"/>
</dbReference>
<evidence type="ECO:0000259" key="2">
    <source>
        <dbReference type="Pfam" id="PF00892"/>
    </source>
</evidence>
<protein>
    <submittedName>
        <fullName evidence="3">EamA-like transporter family protein</fullName>
    </submittedName>
</protein>
<keyword evidence="1" id="KW-0812">Transmembrane</keyword>
<dbReference type="PANTHER" id="PTHR22911:SF135">
    <property type="entry name" value="BLR4310 PROTEIN"/>
    <property type="match status" value="1"/>
</dbReference>
<dbReference type="EMBL" id="FSRL01000001">
    <property type="protein sequence ID" value="SIO16435.1"/>
    <property type="molecule type" value="Genomic_DNA"/>
</dbReference>
<name>A0A1N6H9R8_9RHOB</name>
<dbReference type="InterPro" id="IPR037185">
    <property type="entry name" value="EmrE-like"/>
</dbReference>
<evidence type="ECO:0000256" key="1">
    <source>
        <dbReference type="SAM" id="Phobius"/>
    </source>
</evidence>
<dbReference type="OrthoDB" id="7165334at2"/>
<dbReference type="Proteomes" id="UP000184932">
    <property type="component" value="Unassembled WGS sequence"/>
</dbReference>
<feature type="transmembrane region" description="Helical" evidence="1">
    <location>
        <begin position="36"/>
        <end position="56"/>
    </location>
</feature>
<gene>
    <name evidence="3" type="ORF">SAMN05444002_3193</name>
</gene>
<dbReference type="PANTHER" id="PTHR22911">
    <property type="entry name" value="ACYL-MALONYL CONDENSING ENZYME-RELATED"/>
    <property type="match status" value="1"/>
</dbReference>
<feature type="transmembrane region" description="Helical" evidence="1">
    <location>
        <begin position="242"/>
        <end position="259"/>
    </location>
</feature>
<keyword evidence="4" id="KW-1185">Reference proteome</keyword>
<dbReference type="GO" id="GO:0016020">
    <property type="term" value="C:membrane"/>
    <property type="evidence" value="ECO:0007669"/>
    <property type="project" value="InterPro"/>
</dbReference>
<proteinExistence type="predicted"/>
<organism evidence="3 4">
    <name type="scientific">Vannielia litorea</name>
    <dbReference type="NCBI Taxonomy" id="1217970"/>
    <lineage>
        <taxon>Bacteria</taxon>
        <taxon>Pseudomonadati</taxon>
        <taxon>Pseudomonadota</taxon>
        <taxon>Alphaproteobacteria</taxon>
        <taxon>Rhodobacterales</taxon>
        <taxon>Paracoccaceae</taxon>
        <taxon>Vannielia</taxon>
    </lineage>
</organism>
<feature type="transmembrane region" description="Helical" evidence="1">
    <location>
        <begin position="180"/>
        <end position="198"/>
    </location>
</feature>
<reference evidence="4" key="1">
    <citation type="submission" date="2016-11" db="EMBL/GenBank/DDBJ databases">
        <authorList>
            <person name="Varghese N."/>
            <person name="Submissions S."/>
        </authorList>
    </citation>
    <scope>NUCLEOTIDE SEQUENCE [LARGE SCALE GENOMIC DNA]</scope>
    <source>
        <strain evidence="4">DSM 29440</strain>
    </source>
</reference>
<keyword evidence="1" id="KW-0472">Membrane</keyword>
<feature type="domain" description="EamA" evidence="2">
    <location>
        <begin position="9"/>
        <end position="140"/>
    </location>
</feature>
<feature type="transmembrane region" description="Helical" evidence="1">
    <location>
        <begin position="265"/>
        <end position="282"/>
    </location>
</feature>
<dbReference type="Pfam" id="PF00892">
    <property type="entry name" value="EamA"/>
    <property type="match status" value="2"/>
</dbReference>
<dbReference type="Gene3D" id="1.10.3730.20">
    <property type="match status" value="2"/>
</dbReference>